<dbReference type="SUPFAM" id="SSF101447">
    <property type="entry name" value="Formin homology 2 domain (FH2 domain)"/>
    <property type="match status" value="1"/>
</dbReference>
<dbReference type="AlphaFoldDB" id="A0A8S0UQA8"/>
<evidence type="ECO:0000256" key="1">
    <source>
        <dbReference type="ARBA" id="ARBA00025793"/>
    </source>
</evidence>
<dbReference type="Pfam" id="PF02181">
    <property type="entry name" value="FH2"/>
    <property type="match status" value="1"/>
</dbReference>
<comment type="caution">
    <text evidence="3">The sequence shown here is derived from an EMBL/GenBank/DDBJ whole genome shotgun (WGS) entry which is preliminary data.</text>
</comment>
<dbReference type="OrthoDB" id="1668162at2759"/>
<keyword evidence="4" id="KW-1185">Reference proteome</keyword>
<feature type="domain" description="FH2" evidence="2">
    <location>
        <begin position="34"/>
        <end position="159"/>
    </location>
</feature>
<dbReference type="GO" id="GO:0045010">
    <property type="term" value="P:actin nucleation"/>
    <property type="evidence" value="ECO:0007669"/>
    <property type="project" value="InterPro"/>
</dbReference>
<evidence type="ECO:0000313" key="4">
    <source>
        <dbReference type="Proteomes" id="UP000594638"/>
    </source>
</evidence>
<dbReference type="PANTHER" id="PTHR23213">
    <property type="entry name" value="FORMIN-RELATED"/>
    <property type="match status" value="1"/>
</dbReference>
<dbReference type="InterPro" id="IPR042201">
    <property type="entry name" value="FH2_Formin_sf"/>
</dbReference>
<comment type="similarity">
    <text evidence="1">Belongs to the formin-like family. Class-I subfamily.</text>
</comment>
<evidence type="ECO:0000259" key="2">
    <source>
        <dbReference type="Pfam" id="PF02181"/>
    </source>
</evidence>
<dbReference type="InterPro" id="IPR027643">
    <property type="entry name" value="Formin-like_plant"/>
</dbReference>
<dbReference type="Proteomes" id="UP000594638">
    <property type="component" value="Unassembled WGS sequence"/>
</dbReference>
<evidence type="ECO:0000313" key="3">
    <source>
        <dbReference type="EMBL" id="CAA3021150.1"/>
    </source>
</evidence>
<feature type="non-terminal residue" evidence="3">
    <location>
        <position position="1"/>
    </location>
</feature>
<dbReference type="EMBL" id="CACTIH010009049">
    <property type="protein sequence ID" value="CAA3021150.1"/>
    <property type="molecule type" value="Genomic_DNA"/>
</dbReference>
<proteinExistence type="inferred from homology"/>
<dbReference type="GO" id="GO:0051015">
    <property type="term" value="F:actin filament binding"/>
    <property type="evidence" value="ECO:0007669"/>
    <property type="project" value="InterPro"/>
</dbReference>
<gene>
    <name evidence="3" type="ORF">OLEA9_A100276</name>
</gene>
<dbReference type="InterPro" id="IPR015425">
    <property type="entry name" value="FH2_Formin"/>
</dbReference>
<organism evidence="3 4">
    <name type="scientific">Olea europaea subsp. europaea</name>
    <dbReference type="NCBI Taxonomy" id="158383"/>
    <lineage>
        <taxon>Eukaryota</taxon>
        <taxon>Viridiplantae</taxon>
        <taxon>Streptophyta</taxon>
        <taxon>Embryophyta</taxon>
        <taxon>Tracheophyta</taxon>
        <taxon>Spermatophyta</taxon>
        <taxon>Magnoliopsida</taxon>
        <taxon>eudicotyledons</taxon>
        <taxon>Gunneridae</taxon>
        <taxon>Pentapetalae</taxon>
        <taxon>asterids</taxon>
        <taxon>lamiids</taxon>
        <taxon>Lamiales</taxon>
        <taxon>Oleaceae</taxon>
        <taxon>Oleeae</taxon>
        <taxon>Olea</taxon>
    </lineage>
</organism>
<reference evidence="3 4" key="1">
    <citation type="submission" date="2019-12" db="EMBL/GenBank/DDBJ databases">
        <authorList>
            <person name="Alioto T."/>
            <person name="Alioto T."/>
            <person name="Gomez Garrido J."/>
        </authorList>
    </citation>
    <scope>NUCLEOTIDE SEQUENCE [LARGE SCALE GENOMIC DNA]</scope>
</reference>
<name>A0A8S0UQA8_OLEEU</name>
<dbReference type="PANTHER" id="PTHR23213:SF392">
    <property type="entry name" value="FORMIN-LIKE PROTEIN 3"/>
    <property type="match status" value="1"/>
</dbReference>
<sequence length="179" mass="19748">LEPSSLLISINIAGIFMRIGNRNGTLLSNSIFQHRGGVQAFKLDTLLKLSDVKGSNGKTTLLHFVDKEIICSEGVRAARTAKKSQITSSLKSDDRLEDSYQDSDEHYRNIGLQVVSGLGGELENVRKAAILDADGLVGIVSKLSQSVSHKSPRFSKFGNEEYTRRKWVSPDFKKFCAEC</sequence>
<protein>
    <submittedName>
        <fullName evidence="3">Formin 5</fullName>
    </submittedName>
</protein>
<accession>A0A8S0UQA8</accession>
<dbReference type="Gene3D" id="1.20.58.2220">
    <property type="entry name" value="Formin, FH2 domain"/>
    <property type="match status" value="1"/>
</dbReference>